<dbReference type="EMBL" id="FNED01000016">
    <property type="protein sequence ID" value="SDJ37698.1"/>
    <property type="molecule type" value="Genomic_DNA"/>
</dbReference>
<organism evidence="2 4">
    <name type="scientific">Aneurinibacillus migulanus</name>
    <name type="common">Bacillus migulanus</name>
    <dbReference type="NCBI Taxonomy" id="47500"/>
    <lineage>
        <taxon>Bacteria</taxon>
        <taxon>Bacillati</taxon>
        <taxon>Bacillota</taxon>
        <taxon>Bacilli</taxon>
        <taxon>Bacillales</taxon>
        <taxon>Paenibacillaceae</taxon>
        <taxon>Aneurinibacillus group</taxon>
        <taxon>Aneurinibacillus</taxon>
    </lineage>
</organism>
<feature type="transmembrane region" description="Helical" evidence="1">
    <location>
        <begin position="119"/>
        <end position="143"/>
    </location>
</feature>
<feature type="transmembrane region" description="Helical" evidence="1">
    <location>
        <begin position="155"/>
        <end position="171"/>
    </location>
</feature>
<keyword evidence="1" id="KW-0812">Transmembrane</keyword>
<evidence type="ECO:0000256" key="1">
    <source>
        <dbReference type="SAM" id="Phobius"/>
    </source>
</evidence>
<dbReference type="Proteomes" id="UP000037269">
    <property type="component" value="Unassembled WGS sequence"/>
</dbReference>
<accession>A0A0D1XIM4</accession>
<feature type="transmembrane region" description="Helical" evidence="1">
    <location>
        <begin position="208"/>
        <end position="230"/>
    </location>
</feature>
<evidence type="ECO:0000313" key="2">
    <source>
        <dbReference type="EMBL" id="KON97621.1"/>
    </source>
</evidence>
<dbReference type="AlphaFoldDB" id="A0A0D1XIM4"/>
<sequence length="236" mass="27298">MPFLIRYVLCDYIRSYRYIPQVSIYIIWIGVFYTYAPNPIMDSYAITCMSLYFLSAWLCMSLFNTEDSIQHQVTILHAGGVAKVYISKIISTWIITILLSIFAVVYPIIFDMFDKPVQFLHIFLSLLSHITLSLLGILIATLFSKSLVIRTMDSWGGVSLLLILSVSYNGIEAKLPSILHPILWILPPFSKVFSNLNLGDNIHFSFQIALPFVWVYVYCLFMIMILFFILKKKRDF</sequence>
<keyword evidence="1" id="KW-1133">Transmembrane helix</keyword>
<reference evidence="2 4" key="1">
    <citation type="submission" date="2015-07" db="EMBL/GenBank/DDBJ databases">
        <title>Fjat-14205 dsm 2895.</title>
        <authorList>
            <person name="Liu B."/>
            <person name="Wang J."/>
            <person name="Zhu Y."/>
            <person name="Liu G."/>
            <person name="Chen Q."/>
            <person name="Chen Z."/>
            <person name="Lan J."/>
            <person name="Che J."/>
            <person name="Ge C."/>
            <person name="Shi H."/>
            <person name="Pan Z."/>
            <person name="Liu X."/>
        </authorList>
    </citation>
    <scope>NUCLEOTIDE SEQUENCE [LARGE SCALE GENOMIC DNA]</scope>
    <source>
        <strain evidence="2 4">DSM 2895</strain>
    </source>
</reference>
<feature type="transmembrane region" description="Helical" evidence="1">
    <location>
        <begin position="43"/>
        <end position="63"/>
    </location>
</feature>
<dbReference type="Proteomes" id="UP000182836">
    <property type="component" value="Unassembled WGS sequence"/>
</dbReference>
<evidence type="ECO:0000313" key="4">
    <source>
        <dbReference type="Proteomes" id="UP000037269"/>
    </source>
</evidence>
<keyword evidence="1" id="KW-0472">Membrane</keyword>
<protein>
    <submittedName>
        <fullName evidence="2">Uncharacterized protein</fullName>
    </submittedName>
</protein>
<dbReference type="RefSeq" id="WP_043066844.1">
    <property type="nucleotide sequence ID" value="NZ_BJOA01000255.1"/>
</dbReference>
<feature type="transmembrane region" description="Helical" evidence="1">
    <location>
        <begin position="93"/>
        <end position="113"/>
    </location>
</feature>
<reference evidence="3 5" key="2">
    <citation type="submission" date="2016-10" db="EMBL/GenBank/DDBJ databases">
        <authorList>
            <person name="de Groot N.N."/>
        </authorList>
    </citation>
    <scope>NUCLEOTIDE SEQUENCE [LARGE SCALE GENOMIC DNA]</scope>
    <source>
        <strain evidence="3 5">DSM 2895</strain>
    </source>
</reference>
<dbReference type="STRING" id="47500.AF333_21400"/>
<evidence type="ECO:0000313" key="5">
    <source>
        <dbReference type="Proteomes" id="UP000182836"/>
    </source>
</evidence>
<gene>
    <name evidence="2" type="ORF">AF333_21400</name>
    <name evidence="3" type="ORF">SAMN04487909_116124</name>
</gene>
<keyword evidence="4" id="KW-1185">Reference proteome</keyword>
<dbReference type="PATRIC" id="fig|47500.8.peg.1007"/>
<proteinExistence type="predicted"/>
<evidence type="ECO:0000313" key="3">
    <source>
        <dbReference type="EMBL" id="SDJ37698.1"/>
    </source>
</evidence>
<feature type="transmembrane region" description="Helical" evidence="1">
    <location>
        <begin position="18"/>
        <end position="36"/>
    </location>
</feature>
<dbReference type="OrthoDB" id="1936187at2"/>
<name>A0A0D1XIM4_ANEMI</name>
<dbReference type="EMBL" id="LGUG01000004">
    <property type="protein sequence ID" value="KON97621.1"/>
    <property type="molecule type" value="Genomic_DNA"/>
</dbReference>